<dbReference type="AlphaFoldDB" id="A0A5J5ICR2"/>
<dbReference type="EMBL" id="VYQF01000010">
    <property type="protein sequence ID" value="KAA9035836.1"/>
    <property type="molecule type" value="Genomic_DNA"/>
</dbReference>
<keyword evidence="2" id="KW-1185">Reference proteome</keyword>
<name>A0A5J5ICR2_9BACT</name>
<dbReference type="RefSeq" id="WP_150416663.1">
    <property type="nucleotide sequence ID" value="NZ_VYQF01000010.1"/>
</dbReference>
<accession>A0A5J5ICR2</accession>
<sequence length="76" mass="8720">MLPPLWRGFYSKKQDGGGGANTLWNTFNTLYEKLTTTNSLMHLLFSTFEHFRRIVCFAPFTKVSVNESFSLAKLLV</sequence>
<proteinExistence type="predicted"/>
<evidence type="ECO:0000313" key="2">
    <source>
        <dbReference type="Proteomes" id="UP000326903"/>
    </source>
</evidence>
<evidence type="ECO:0000313" key="1">
    <source>
        <dbReference type="EMBL" id="KAA9035836.1"/>
    </source>
</evidence>
<comment type="caution">
    <text evidence="1">The sequence shown here is derived from an EMBL/GenBank/DDBJ whole genome shotgun (WGS) entry which is preliminary data.</text>
</comment>
<reference evidence="1 2" key="1">
    <citation type="submission" date="2019-09" db="EMBL/GenBank/DDBJ databases">
        <title>Draft genome sequence of Ginsengibacter sp. BR5-29.</title>
        <authorList>
            <person name="Im W.-T."/>
        </authorList>
    </citation>
    <scope>NUCLEOTIDE SEQUENCE [LARGE SCALE GENOMIC DNA]</scope>
    <source>
        <strain evidence="1 2">BR5-29</strain>
    </source>
</reference>
<gene>
    <name evidence="1" type="ORF">FW778_19980</name>
</gene>
<dbReference type="Proteomes" id="UP000326903">
    <property type="component" value="Unassembled WGS sequence"/>
</dbReference>
<protein>
    <submittedName>
        <fullName evidence="1">Uncharacterized protein</fullName>
    </submittedName>
</protein>
<organism evidence="1 2">
    <name type="scientific">Ginsengibacter hankyongi</name>
    <dbReference type="NCBI Taxonomy" id="2607284"/>
    <lineage>
        <taxon>Bacteria</taxon>
        <taxon>Pseudomonadati</taxon>
        <taxon>Bacteroidota</taxon>
        <taxon>Chitinophagia</taxon>
        <taxon>Chitinophagales</taxon>
        <taxon>Chitinophagaceae</taxon>
        <taxon>Ginsengibacter</taxon>
    </lineage>
</organism>